<sequence length="188" mass="22372">MSGFCGLINFFARHTRTQQLAIRVRNKEDPEEARRKSRRKKTKKPKDIRRNKNEFFRKPEGAERNRRQAFGVAAREAFFSNEVNKDQYDQHKEPSPTFVYWFKRYGLVIRDSTLSDSRKRDLIVMKLDEDAYRRYADDILPKKPHEFGVETTVTNLKELFASKKTLIRRQYDCLRIKCSPLNASYVSL</sequence>
<feature type="compositionally biased region" description="Basic and acidic residues" evidence="1">
    <location>
        <begin position="48"/>
        <end position="63"/>
    </location>
</feature>
<evidence type="ECO:0000259" key="2">
    <source>
        <dbReference type="Pfam" id="PF23309"/>
    </source>
</evidence>
<evidence type="ECO:0000313" key="4">
    <source>
        <dbReference type="Proteomes" id="UP001303046"/>
    </source>
</evidence>
<feature type="compositionally biased region" description="Basic residues" evidence="1">
    <location>
        <begin position="35"/>
        <end position="47"/>
    </location>
</feature>
<evidence type="ECO:0000313" key="3">
    <source>
        <dbReference type="EMBL" id="KAK6744609.1"/>
    </source>
</evidence>
<feature type="domain" description="DUF7083" evidence="2">
    <location>
        <begin position="80"/>
        <end position="163"/>
    </location>
</feature>
<name>A0ABR1D294_NECAM</name>
<organism evidence="3 4">
    <name type="scientific">Necator americanus</name>
    <name type="common">Human hookworm</name>
    <dbReference type="NCBI Taxonomy" id="51031"/>
    <lineage>
        <taxon>Eukaryota</taxon>
        <taxon>Metazoa</taxon>
        <taxon>Ecdysozoa</taxon>
        <taxon>Nematoda</taxon>
        <taxon>Chromadorea</taxon>
        <taxon>Rhabditida</taxon>
        <taxon>Rhabditina</taxon>
        <taxon>Rhabditomorpha</taxon>
        <taxon>Strongyloidea</taxon>
        <taxon>Ancylostomatidae</taxon>
        <taxon>Bunostominae</taxon>
        <taxon>Necator</taxon>
    </lineage>
</organism>
<accession>A0ABR1D294</accession>
<evidence type="ECO:0000256" key="1">
    <source>
        <dbReference type="SAM" id="MobiDB-lite"/>
    </source>
</evidence>
<reference evidence="3 4" key="1">
    <citation type="submission" date="2023-08" db="EMBL/GenBank/DDBJ databases">
        <title>A Necator americanus chromosomal reference genome.</title>
        <authorList>
            <person name="Ilik V."/>
            <person name="Petrzelkova K.J."/>
            <person name="Pardy F."/>
            <person name="Fuh T."/>
            <person name="Niatou-Singa F.S."/>
            <person name="Gouil Q."/>
            <person name="Baker L."/>
            <person name="Ritchie M.E."/>
            <person name="Jex A.R."/>
            <person name="Gazzola D."/>
            <person name="Li H."/>
            <person name="Toshio Fujiwara R."/>
            <person name="Zhan B."/>
            <person name="Aroian R.V."/>
            <person name="Pafco B."/>
            <person name="Schwarz E.M."/>
        </authorList>
    </citation>
    <scope>NUCLEOTIDE SEQUENCE [LARGE SCALE GENOMIC DNA]</scope>
    <source>
        <strain evidence="3 4">Aroian</strain>
        <tissue evidence="3">Whole animal</tissue>
    </source>
</reference>
<protein>
    <recommendedName>
        <fullName evidence="2">DUF7083 domain-containing protein</fullName>
    </recommendedName>
</protein>
<dbReference type="Proteomes" id="UP001303046">
    <property type="component" value="Unassembled WGS sequence"/>
</dbReference>
<dbReference type="InterPro" id="IPR055510">
    <property type="entry name" value="DUF7083"/>
</dbReference>
<feature type="region of interest" description="Disordered" evidence="1">
    <location>
        <begin position="26"/>
        <end position="63"/>
    </location>
</feature>
<keyword evidence="4" id="KW-1185">Reference proteome</keyword>
<gene>
    <name evidence="3" type="primary">Necator_chrIII.g12141</name>
    <name evidence="3" type="ORF">RB195_011375</name>
</gene>
<dbReference type="EMBL" id="JAVFWL010000003">
    <property type="protein sequence ID" value="KAK6744609.1"/>
    <property type="molecule type" value="Genomic_DNA"/>
</dbReference>
<proteinExistence type="predicted"/>
<comment type="caution">
    <text evidence="3">The sequence shown here is derived from an EMBL/GenBank/DDBJ whole genome shotgun (WGS) entry which is preliminary data.</text>
</comment>
<dbReference type="Pfam" id="PF23309">
    <property type="entry name" value="DUF7083"/>
    <property type="match status" value="1"/>
</dbReference>